<dbReference type="EMBL" id="NRDI02000012">
    <property type="protein sequence ID" value="KAI1511922.1"/>
    <property type="molecule type" value="Genomic_DNA"/>
</dbReference>
<evidence type="ECO:0000313" key="4">
    <source>
        <dbReference type="EMBL" id="KAI1511922.1"/>
    </source>
</evidence>
<dbReference type="PROSITE" id="PS50090">
    <property type="entry name" value="MYB_LIKE"/>
    <property type="match status" value="1"/>
</dbReference>
<accession>A0A922N941</accession>
<dbReference type="GO" id="GO:0045944">
    <property type="term" value="P:positive regulation of transcription by RNA polymerase II"/>
    <property type="evidence" value="ECO:0007669"/>
    <property type="project" value="TreeGrafter"/>
</dbReference>
<feature type="domain" description="Myb-like" evidence="2">
    <location>
        <begin position="31"/>
        <end position="82"/>
    </location>
</feature>
<organism evidence="4 5">
    <name type="scientific">Pyrenophora tritici-repentis</name>
    <dbReference type="NCBI Taxonomy" id="45151"/>
    <lineage>
        <taxon>Eukaryota</taxon>
        <taxon>Fungi</taxon>
        <taxon>Dikarya</taxon>
        <taxon>Ascomycota</taxon>
        <taxon>Pezizomycotina</taxon>
        <taxon>Dothideomycetes</taxon>
        <taxon>Pleosporomycetidae</taxon>
        <taxon>Pleosporales</taxon>
        <taxon>Pleosporineae</taxon>
        <taxon>Pleosporaceae</taxon>
        <taxon>Pyrenophora</taxon>
    </lineage>
</organism>
<dbReference type="InterPro" id="IPR009057">
    <property type="entry name" value="Homeodomain-like_sf"/>
</dbReference>
<dbReference type="Pfam" id="PF00249">
    <property type="entry name" value="Myb_DNA-binding"/>
    <property type="match status" value="1"/>
</dbReference>
<dbReference type="InterPro" id="IPR017930">
    <property type="entry name" value="Myb_dom"/>
</dbReference>
<dbReference type="PANTHER" id="PTHR45614">
    <property type="entry name" value="MYB PROTEIN-RELATED"/>
    <property type="match status" value="1"/>
</dbReference>
<evidence type="ECO:0000256" key="1">
    <source>
        <dbReference type="SAM" id="MobiDB-lite"/>
    </source>
</evidence>
<feature type="compositionally biased region" description="Acidic residues" evidence="1">
    <location>
        <begin position="115"/>
        <end position="132"/>
    </location>
</feature>
<reference evidence="5" key="1">
    <citation type="journal article" date="2022" name="Microb. Genom.">
        <title>A global pangenome for the wheat fungal pathogen Pyrenophora tritici-repentis and prediction of effector protein structural homology.</title>
        <authorList>
            <person name="Moolhuijzen P.M."/>
            <person name="See P.T."/>
            <person name="Shi G."/>
            <person name="Powell H.R."/>
            <person name="Cockram J."/>
            <person name="Jorgensen L.N."/>
            <person name="Benslimane H."/>
            <person name="Strelkov S.E."/>
            <person name="Turner J."/>
            <person name="Liu Z."/>
            <person name="Moffat C.S."/>
        </authorList>
    </citation>
    <scope>NUCLEOTIDE SEQUENCE [LARGE SCALE GENOMIC DNA]</scope>
</reference>
<comment type="caution">
    <text evidence="4">The sequence shown here is derived from an EMBL/GenBank/DDBJ whole genome shotgun (WGS) entry which is preliminary data.</text>
</comment>
<dbReference type="CDD" id="cd00167">
    <property type="entry name" value="SANT"/>
    <property type="match status" value="1"/>
</dbReference>
<dbReference type="PROSITE" id="PS51294">
    <property type="entry name" value="HTH_MYB"/>
    <property type="match status" value="1"/>
</dbReference>
<protein>
    <submittedName>
        <fullName evidence="4">Myb DNA-binding domain containing protein</fullName>
    </submittedName>
</protein>
<evidence type="ECO:0000259" key="2">
    <source>
        <dbReference type="PROSITE" id="PS50090"/>
    </source>
</evidence>
<dbReference type="Gene3D" id="1.10.10.60">
    <property type="entry name" value="Homeodomain-like"/>
    <property type="match status" value="1"/>
</dbReference>
<name>A0A922N941_9PLEO</name>
<dbReference type="Proteomes" id="UP000249757">
    <property type="component" value="Unassembled WGS sequence"/>
</dbReference>
<dbReference type="AlphaFoldDB" id="A0A922N941"/>
<dbReference type="InterPro" id="IPR001005">
    <property type="entry name" value="SANT/Myb"/>
</dbReference>
<feature type="compositionally biased region" description="Low complexity" evidence="1">
    <location>
        <begin position="137"/>
        <end position="148"/>
    </location>
</feature>
<dbReference type="PANTHER" id="PTHR45614:SF265">
    <property type="entry name" value="MYB-LIKE DOMAIN-CONTAINING PROTEIN-RELATED"/>
    <property type="match status" value="1"/>
</dbReference>
<feature type="region of interest" description="Disordered" evidence="1">
    <location>
        <begin position="68"/>
        <end position="148"/>
    </location>
</feature>
<feature type="domain" description="HTH myb-type" evidence="3">
    <location>
        <begin position="31"/>
        <end position="86"/>
    </location>
</feature>
<sequence length="304" mass="34469">MTNQINQSDQSGLIVAESADQCAKRWQHHLDPQLNLKEWTKDEDEQLLQALQKMGRNWKSIRDQRFHGRSRNDVKNRYTILTRRASSSTSATTKRNTPDTENDEDDEHDRAFSVPEDDGEEEEDDDYDDEDGDNHHNNNNNNMIYDNGGDVRDTNIDFASKAAGQDTMDLGPFPTPFSSYDFGTATMSPTEHAFSLSFSMDDIIDLDNPQVDHSYPFDASPDQFDLLNMTHVEPSVNDMLGVDNKALWQEDSCISPMSCGRQSAGQSTYKRVTLVLEDYDKGLMDQLLHIVSTSQGKSQIEIMP</sequence>
<dbReference type="SMART" id="SM00717">
    <property type="entry name" value="SANT"/>
    <property type="match status" value="1"/>
</dbReference>
<dbReference type="GO" id="GO:0000278">
    <property type="term" value="P:mitotic cell cycle"/>
    <property type="evidence" value="ECO:0007669"/>
    <property type="project" value="TreeGrafter"/>
</dbReference>
<dbReference type="GO" id="GO:0000978">
    <property type="term" value="F:RNA polymerase II cis-regulatory region sequence-specific DNA binding"/>
    <property type="evidence" value="ECO:0007669"/>
    <property type="project" value="TreeGrafter"/>
</dbReference>
<dbReference type="GO" id="GO:0000981">
    <property type="term" value="F:DNA-binding transcription factor activity, RNA polymerase II-specific"/>
    <property type="evidence" value="ECO:0007669"/>
    <property type="project" value="TreeGrafter"/>
</dbReference>
<dbReference type="GO" id="GO:0005634">
    <property type="term" value="C:nucleus"/>
    <property type="evidence" value="ECO:0007669"/>
    <property type="project" value="TreeGrafter"/>
</dbReference>
<dbReference type="InterPro" id="IPR050560">
    <property type="entry name" value="MYB_TF"/>
</dbReference>
<keyword evidence="4" id="KW-0238">DNA-binding</keyword>
<dbReference type="SUPFAM" id="SSF46689">
    <property type="entry name" value="Homeodomain-like"/>
    <property type="match status" value="1"/>
</dbReference>
<evidence type="ECO:0000313" key="5">
    <source>
        <dbReference type="Proteomes" id="UP000249757"/>
    </source>
</evidence>
<proteinExistence type="predicted"/>
<keyword evidence="5" id="KW-1185">Reference proteome</keyword>
<evidence type="ECO:0000259" key="3">
    <source>
        <dbReference type="PROSITE" id="PS51294"/>
    </source>
</evidence>
<feature type="compositionally biased region" description="Low complexity" evidence="1">
    <location>
        <begin position="82"/>
        <end position="93"/>
    </location>
</feature>
<gene>
    <name evidence="4" type="ORF">Ptr86124_008762</name>
</gene>